<dbReference type="RefSeq" id="WP_377934516.1">
    <property type="nucleotide sequence ID" value="NZ_JBHUEA010000014.1"/>
</dbReference>
<dbReference type="InterPro" id="IPR002347">
    <property type="entry name" value="SDR_fam"/>
</dbReference>
<comment type="caution">
    <text evidence="3">The sequence shown here is derived from an EMBL/GenBank/DDBJ whole genome shotgun (WGS) entry which is preliminary data.</text>
</comment>
<dbReference type="PANTHER" id="PTHR43639">
    <property type="entry name" value="OXIDOREDUCTASE, SHORT-CHAIN DEHYDROGENASE/REDUCTASE FAMILY (AFU_ORTHOLOGUE AFUA_5G02870)"/>
    <property type="match status" value="1"/>
</dbReference>
<name>A0ABW4LF77_9MICO</name>
<gene>
    <name evidence="3" type="ORF">ACFSBI_09995</name>
</gene>
<reference evidence="4" key="1">
    <citation type="journal article" date="2019" name="Int. J. Syst. Evol. Microbiol.">
        <title>The Global Catalogue of Microorganisms (GCM) 10K type strain sequencing project: providing services to taxonomists for standard genome sequencing and annotation.</title>
        <authorList>
            <consortium name="The Broad Institute Genomics Platform"/>
            <consortium name="The Broad Institute Genome Sequencing Center for Infectious Disease"/>
            <person name="Wu L."/>
            <person name="Ma J."/>
        </authorList>
    </citation>
    <scope>NUCLEOTIDE SEQUENCE [LARGE SCALE GENOMIC DNA]</scope>
    <source>
        <strain evidence="4">CGMCC 1.12471</strain>
    </source>
</reference>
<keyword evidence="4" id="KW-1185">Reference proteome</keyword>
<comment type="similarity">
    <text evidence="1">Belongs to the short-chain dehydrogenases/reductases (SDR) family.</text>
</comment>
<dbReference type="Proteomes" id="UP001597347">
    <property type="component" value="Unassembled WGS sequence"/>
</dbReference>
<keyword evidence="2 3" id="KW-0560">Oxidoreductase</keyword>
<evidence type="ECO:0000313" key="4">
    <source>
        <dbReference type="Proteomes" id="UP001597347"/>
    </source>
</evidence>
<dbReference type="Gene3D" id="3.40.50.720">
    <property type="entry name" value="NAD(P)-binding Rossmann-like Domain"/>
    <property type="match status" value="1"/>
</dbReference>
<evidence type="ECO:0000256" key="2">
    <source>
        <dbReference type="ARBA" id="ARBA00023002"/>
    </source>
</evidence>
<evidence type="ECO:0000256" key="1">
    <source>
        <dbReference type="ARBA" id="ARBA00006484"/>
    </source>
</evidence>
<dbReference type="SUPFAM" id="SSF51735">
    <property type="entry name" value="NAD(P)-binding Rossmann-fold domains"/>
    <property type="match status" value="1"/>
</dbReference>
<dbReference type="PRINTS" id="PR00081">
    <property type="entry name" value="GDHRDH"/>
</dbReference>
<dbReference type="GO" id="GO:0016491">
    <property type="term" value="F:oxidoreductase activity"/>
    <property type="evidence" value="ECO:0007669"/>
    <property type="project" value="UniProtKB-KW"/>
</dbReference>
<dbReference type="CDD" id="cd05233">
    <property type="entry name" value="SDR_c"/>
    <property type="match status" value="1"/>
</dbReference>
<accession>A0ABW4LF77</accession>
<protein>
    <submittedName>
        <fullName evidence="3">SDR family NAD(P)-dependent oxidoreductase</fullName>
        <ecNumber evidence="3">1.1.1.-</ecNumber>
    </submittedName>
</protein>
<evidence type="ECO:0000313" key="3">
    <source>
        <dbReference type="EMBL" id="MFD1721883.1"/>
    </source>
</evidence>
<dbReference type="InterPro" id="IPR036291">
    <property type="entry name" value="NAD(P)-bd_dom_sf"/>
</dbReference>
<organism evidence="3 4">
    <name type="scientific">Amnibacterium endophyticum</name>
    <dbReference type="NCBI Taxonomy" id="2109337"/>
    <lineage>
        <taxon>Bacteria</taxon>
        <taxon>Bacillati</taxon>
        <taxon>Actinomycetota</taxon>
        <taxon>Actinomycetes</taxon>
        <taxon>Micrococcales</taxon>
        <taxon>Microbacteriaceae</taxon>
        <taxon>Amnibacterium</taxon>
    </lineage>
</organism>
<dbReference type="EC" id="1.1.1.-" evidence="3"/>
<dbReference type="PANTHER" id="PTHR43639:SF1">
    <property type="entry name" value="SHORT-CHAIN DEHYDROGENASE_REDUCTASE FAMILY PROTEIN"/>
    <property type="match status" value="1"/>
</dbReference>
<dbReference type="Pfam" id="PF13561">
    <property type="entry name" value="adh_short_C2"/>
    <property type="match status" value="1"/>
</dbReference>
<dbReference type="EMBL" id="JBHUEA010000014">
    <property type="protein sequence ID" value="MFD1721883.1"/>
    <property type="molecule type" value="Genomic_DNA"/>
</dbReference>
<sequence length="241" mass="24670">MAGWTVVTGGSRGIGAAVVRRLAASGRDVVVGYRRDREAAEARARDARAADVHAAVLQVDVADPASVDALFDEAESFGPVVGVVANAGAATVTGRLEDVPVEAVRRDLDVLVLGTLLTLRRGVPALRRAGGGAMVAISSGAATLGSPGEFVHYAAAKAAVDTMVLGLGRELAEDGIRVNAVAPGLVETGFHLDPDRPARIAPTVPMRRVGEPHEIAAAVAWLLSADASYTTATTLRVAGGR</sequence>
<proteinExistence type="inferred from homology"/>